<dbReference type="GO" id="GO:0030272">
    <property type="term" value="F:5-formyltetrahydrofolate cyclo-ligase activity"/>
    <property type="evidence" value="ECO:0007669"/>
    <property type="project" value="UniProtKB-EC"/>
</dbReference>
<dbReference type="InterPro" id="IPR002698">
    <property type="entry name" value="FTHF_cligase"/>
</dbReference>
<comment type="similarity">
    <text evidence="1 5">Belongs to the 5-formyltetrahydrofolate cyclo-ligase family.</text>
</comment>
<sequence>MDKSEIRNIVIAKRKELSKVAKDNFDNIISRKFLNSEIYKQCKTIFIYISMNEEIDTKTIILKALEEGKRVCVPKIDIKNRVMKAVEIKNLSQMVETPPFGILEPPTFDLKLDIDEIELIVVPGLAFDKNGGRVGYGGGYYDKFLFQPHKSKKIVLAYDFQVFESVPVEKHDVRVDYVITEKQAINCKE</sequence>
<keyword evidence="2 4" id="KW-0547">Nucleotide-binding</keyword>
<dbReference type="Gene3D" id="3.40.50.10420">
    <property type="entry name" value="NagB/RpiA/CoA transferase-like"/>
    <property type="match status" value="1"/>
</dbReference>
<dbReference type="RefSeq" id="WP_212903274.1">
    <property type="nucleotide sequence ID" value="NZ_BOPZ01000007.1"/>
</dbReference>
<dbReference type="SUPFAM" id="SSF100950">
    <property type="entry name" value="NagB/RpiA/CoA transferase-like"/>
    <property type="match status" value="1"/>
</dbReference>
<feature type="binding site" evidence="4">
    <location>
        <begin position="133"/>
        <end position="141"/>
    </location>
    <ligand>
        <name>ATP</name>
        <dbReference type="ChEBI" id="CHEBI:30616"/>
    </ligand>
</feature>
<evidence type="ECO:0000256" key="4">
    <source>
        <dbReference type="PIRSR" id="PIRSR006806-1"/>
    </source>
</evidence>
<dbReference type="PANTHER" id="PTHR23407">
    <property type="entry name" value="ATPASE INHIBITOR/5-FORMYLTETRAHYDROFOLATE CYCLO-LIGASE"/>
    <property type="match status" value="1"/>
</dbReference>
<comment type="caution">
    <text evidence="6">The sequence shown here is derived from an EMBL/GenBank/DDBJ whole genome shotgun (WGS) entry which is preliminary data.</text>
</comment>
<protein>
    <recommendedName>
        <fullName evidence="5">5-formyltetrahydrofolate cyclo-ligase</fullName>
        <ecNumber evidence="5">6.3.3.2</ecNumber>
    </recommendedName>
</protein>
<feature type="binding site" evidence="4">
    <location>
        <position position="49"/>
    </location>
    <ligand>
        <name>substrate</name>
    </ligand>
</feature>
<dbReference type="AlphaFoldDB" id="A0A919RZA5"/>
<comment type="catalytic activity">
    <reaction evidence="5">
        <text>(6S)-5-formyl-5,6,7,8-tetrahydrofolate + ATP = (6R)-5,10-methenyltetrahydrofolate + ADP + phosphate</text>
        <dbReference type="Rhea" id="RHEA:10488"/>
        <dbReference type="ChEBI" id="CHEBI:30616"/>
        <dbReference type="ChEBI" id="CHEBI:43474"/>
        <dbReference type="ChEBI" id="CHEBI:57455"/>
        <dbReference type="ChEBI" id="CHEBI:57457"/>
        <dbReference type="ChEBI" id="CHEBI:456216"/>
        <dbReference type="EC" id="6.3.3.2"/>
    </reaction>
</comment>
<dbReference type="GO" id="GO:0035999">
    <property type="term" value="P:tetrahydrofolate interconversion"/>
    <property type="evidence" value="ECO:0007669"/>
    <property type="project" value="TreeGrafter"/>
</dbReference>
<keyword evidence="5" id="KW-0460">Magnesium</keyword>
<evidence type="ECO:0000256" key="3">
    <source>
        <dbReference type="ARBA" id="ARBA00022840"/>
    </source>
</evidence>
<comment type="cofactor">
    <cofactor evidence="5">
        <name>Mg(2+)</name>
        <dbReference type="ChEBI" id="CHEBI:18420"/>
    </cofactor>
</comment>
<dbReference type="GO" id="GO:0009396">
    <property type="term" value="P:folic acid-containing compound biosynthetic process"/>
    <property type="evidence" value="ECO:0007669"/>
    <property type="project" value="TreeGrafter"/>
</dbReference>
<feature type="binding site" evidence="4">
    <location>
        <position position="54"/>
    </location>
    <ligand>
        <name>substrate</name>
    </ligand>
</feature>
<dbReference type="EC" id="6.3.3.2" evidence="5"/>
<evidence type="ECO:0000256" key="2">
    <source>
        <dbReference type="ARBA" id="ARBA00022741"/>
    </source>
</evidence>
<dbReference type="EMBL" id="BOPZ01000007">
    <property type="protein sequence ID" value="GIM28549.1"/>
    <property type="molecule type" value="Genomic_DNA"/>
</dbReference>
<dbReference type="PIRSF" id="PIRSF006806">
    <property type="entry name" value="FTHF_cligase"/>
    <property type="match status" value="1"/>
</dbReference>
<keyword evidence="5" id="KW-0479">Metal-binding</keyword>
<dbReference type="Proteomes" id="UP000679179">
    <property type="component" value="Unassembled WGS sequence"/>
</dbReference>
<dbReference type="GO" id="GO:0005524">
    <property type="term" value="F:ATP binding"/>
    <property type="evidence" value="ECO:0007669"/>
    <property type="project" value="UniProtKB-KW"/>
</dbReference>
<keyword evidence="7" id="KW-1185">Reference proteome</keyword>
<accession>A0A919RZA5</accession>
<dbReference type="GO" id="GO:0046872">
    <property type="term" value="F:metal ion binding"/>
    <property type="evidence" value="ECO:0007669"/>
    <property type="project" value="UniProtKB-KW"/>
</dbReference>
<proteinExistence type="inferred from homology"/>
<evidence type="ECO:0000313" key="6">
    <source>
        <dbReference type="EMBL" id="GIM28549.1"/>
    </source>
</evidence>
<name>A0A919RZA5_9CLOT</name>
<dbReference type="Pfam" id="PF01812">
    <property type="entry name" value="5-FTHF_cyc-lig"/>
    <property type="match status" value="1"/>
</dbReference>
<dbReference type="InterPro" id="IPR037171">
    <property type="entry name" value="NagB/RpiA_transferase-like"/>
</dbReference>
<reference evidence="6" key="1">
    <citation type="submission" date="2021-03" db="EMBL/GenBank/DDBJ databases">
        <title>Taxonomic study of Clostridium polyendosporum from meadow-gley soil under rice.</title>
        <authorList>
            <person name="Kobayashi H."/>
            <person name="Tanizawa Y."/>
            <person name="Yagura M."/>
        </authorList>
    </citation>
    <scope>NUCLEOTIDE SEQUENCE</scope>
    <source>
        <strain evidence="6">JCM 30710</strain>
    </source>
</reference>
<evidence type="ECO:0000256" key="5">
    <source>
        <dbReference type="RuleBase" id="RU361279"/>
    </source>
</evidence>
<organism evidence="6 7">
    <name type="scientific">Clostridium polyendosporum</name>
    <dbReference type="NCBI Taxonomy" id="69208"/>
    <lineage>
        <taxon>Bacteria</taxon>
        <taxon>Bacillati</taxon>
        <taxon>Bacillota</taxon>
        <taxon>Clostridia</taxon>
        <taxon>Eubacteriales</taxon>
        <taxon>Clostridiaceae</taxon>
        <taxon>Clostridium</taxon>
    </lineage>
</organism>
<dbReference type="InterPro" id="IPR024185">
    <property type="entry name" value="FTHF_cligase-like_sf"/>
</dbReference>
<dbReference type="NCBIfam" id="TIGR02727">
    <property type="entry name" value="MTHFS_bact"/>
    <property type="match status" value="1"/>
</dbReference>
<keyword evidence="3 4" id="KW-0067">ATP-binding</keyword>
<evidence type="ECO:0000313" key="7">
    <source>
        <dbReference type="Proteomes" id="UP000679179"/>
    </source>
</evidence>
<evidence type="ECO:0000256" key="1">
    <source>
        <dbReference type="ARBA" id="ARBA00010638"/>
    </source>
</evidence>
<feature type="binding site" evidence="4">
    <location>
        <begin position="3"/>
        <end position="7"/>
    </location>
    <ligand>
        <name>ATP</name>
        <dbReference type="ChEBI" id="CHEBI:30616"/>
    </ligand>
</feature>
<gene>
    <name evidence="6" type="ORF">CPJCM30710_12150</name>
</gene>
<dbReference type="PANTHER" id="PTHR23407:SF1">
    <property type="entry name" value="5-FORMYLTETRAHYDROFOLATE CYCLO-LIGASE"/>
    <property type="match status" value="1"/>
</dbReference>